<keyword evidence="1" id="KW-0732">Signal</keyword>
<comment type="caution">
    <text evidence="2">The sequence shown here is derived from an EMBL/GenBank/DDBJ whole genome shotgun (WGS) entry which is preliminary data.</text>
</comment>
<dbReference type="STRING" id="326474.AWB65_06008"/>
<name>A0A158J5M8_9BURK</name>
<dbReference type="EMBL" id="FCNW02000061">
    <property type="protein sequence ID" value="SAL64204.1"/>
    <property type="molecule type" value="Genomic_DNA"/>
</dbReference>
<reference evidence="2" key="1">
    <citation type="submission" date="2016-01" db="EMBL/GenBank/DDBJ databases">
        <authorList>
            <person name="Peeters C."/>
        </authorList>
    </citation>
    <scope>NUCLEOTIDE SEQUENCE [LARGE SCALE GENOMIC DNA]</scope>
    <source>
        <strain evidence="2">LMG 22934</strain>
    </source>
</reference>
<keyword evidence="3" id="KW-1185">Reference proteome</keyword>
<feature type="signal peptide" evidence="1">
    <location>
        <begin position="1"/>
        <end position="30"/>
    </location>
</feature>
<proteinExistence type="predicted"/>
<dbReference type="RefSeq" id="WP_087670572.1">
    <property type="nucleotide sequence ID" value="NZ_FCNW02000061.1"/>
</dbReference>
<organism evidence="2 3">
    <name type="scientific">Caballeronia humi</name>
    <dbReference type="NCBI Taxonomy" id="326474"/>
    <lineage>
        <taxon>Bacteria</taxon>
        <taxon>Pseudomonadati</taxon>
        <taxon>Pseudomonadota</taxon>
        <taxon>Betaproteobacteria</taxon>
        <taxon>Burkholderiales</taxon>
        <taxon>Burkholderiaceae</taxon>
        <taxon>Caballeronia</taxon>
    </lineage>
</organism>
<evidence type="ECO:0000256" key="1">
    <source>
        <dbReference type="SAM" id="SignalP"/>
    </source>
</evidence>
<dbReference type="AlphaFoldDB" id="A0A158J5M8"/>
<protein>
    <submittedName>
        <fullName evidence="2">Uncharacterized protein</fullName>
    </submittedName>
</protein>
<sequence length="203" mass="21250">MHLLSARLFSTSAFWLVVLAAMCLTRPVSAQSLTEVAAVGPNTAGAATLIQTRATVIGVDAASRTATLRGVGGRIFEVTVSPEVGDISKLKIGDAVEIAYQESLLIHADKVKSNGIRERIDSTEVIPASGGIAAAGHMVQVLATIENVNAKTRLITLRGPLRTVAVKVGPDISLEDLKVGDSIRAEFVTATAVKVTRGKEPLN</sequence>
<accession>A0A158J5M8</accession>
<evidence type="ECO:0000313" key="3">
    <source>
        <dbReference type="Proteomes" id="UP000054977"/>
    </source>
</evidence>
<feature type="chain" id="PRO_5011110856" evidence="1">
    <location>
        <begin position="31"/>
        <end position="203"/>
    </location>
</feature>
<gene>
    <name evidence="2" type="ORF">AWB65_06008</name>
</gene>
<dbReference type="Proteomes" id="UP000054977">
    <property type="component" value="Unassembled WGS sequence"/>
</dbReference>
<evidence type="ECO:0000313" key="2">
    <source>
        <dbReference type="EMBL" id="SAL64204.1"/>
    </source>
</evidence>
<dbReference type="OrthoDB" id="9113660at2"/>